<dbReference type="Gene3D" id="3.40.366.10">
    <property type="entry name" value="Malonyl-Coenzyme A Acyl Carrier Protein, domain 2"/>
    <property type="match status" value="1"/>
</dbReference>
<dbReference type="Gene3D" id="3.40.50.720">
    <property type="entry name" value="NAD(P)-binding Rossmann-like Domain"/>
    <property type="match status" value="1"/>
</dbReference>
<dbReference type="Proteomes" id="UP000301309">
    <property type="component" value="Unassembled WGS sequence"/>
</dbReference>
<dbReference type="InterPro" id="IPR006162">
    <property type="entry name" value="Ppantetheine_attach_site"/>
</dbReference>
<name>A0A4D4LGE9_STRVO</name>
<evidence type="ECO:0000313" key="7">
    <source>
        <dbReference type="EMBL" id="GDY60075.1"/>
    </source>
</evidence>
<protein>
    <recommendedName>
        <fullName evidence="6">Carrier domain-containing protein</fullName>
    </recommendedName>
</protein>
<dbReference type="CDD" id="cd08952">
    <property type="entry name" value="KR_1_SDR_x"/>
    <property type="match status" value="1"/>
</dbReference>
<dbReference type="InterPro" id="IPR036736">
    <property type="entry name" value="ACP-like_sf"/>
</dbReference>
<dbReference type="SMART" id="SM00823">
    <property type="entry name" value="PKS_PP"/>
    <property type="match status" value="1"/>
</dbReference>
<dbReference type="InterPro" id="IPR050091">
    <property type="entry name" value="PKS_NRPS_Biosynth_Enz"/>
</dbReference>
<evidence type="ECO:0000256" key="4">
    <source>
        <dbReference type="ARBA" id="ARBA00023194"/>
    </source>
</evidence>
<accession>A0A4D4LGE9</accession>
<evidence type="ECO:0000256" key="2">
    <source>
        <dbReference type="ARBA" id="ARBA00022553"/>
    </source>
</evidence>
<dbReference type="Pfam" id="PF00550">
    <property type="entry name" value="PP-binding"/>
    <property type="match status" value="1"/>
</dbReference>
<organism evidence="7 8">
    <name type="scientific">Streptomyces violaceusniger</name>
    <dbReference type="NCBI Taxonomy" id="68280"/>
    <lineage>
        <taxon>Bacteria</taxon>
        <taxon>Bacillati</taxon>
        <taxon>Actinomycetota</taxon>
        <taxon>Actinomycetes</taxon>
        <taxon>Kitasatosporales</taxon>
        <taxon>Streptomycetaceae</taxon>
        <taxon>Streptomyces</taxon>
        <taxon>Streptomyces violaceusniger group</taxon>
    </lineage>
</organism>
<dbReference type="SMART" id="SM00822">
    <property type="entry name" value="PKS_KR"/>
    <property type="match status" value="1"/>
</dbReference>
<dbReference type="InterPro" id="IPR013968">
    <property type="entry name" value="PKS_KR"/>
</dbReference>
<dbReference type="Gene3D" id="1.10.1200.10">
    <property type="entry name" value="ACP-like"/>
    <property type="match status" value="1"/>
</dbReference>
<keyword evidence="8" id="KW-1185">Reference proteome</keyword>
<keyword evidence="5" id="KW-0511">Multifunctional enzyme</keyword>
<dbReference type="SMART" id="SM00827">
    <property type="entry name" value="PKS_AT"/>
    <property type="match status" value="1"/>
</dbReference>
<evidence type="ECO:0000259" key="6">
    <source>
        <dbReference type="PROSITE" id="PS50075"/>
    </source>
</evidence>
<dbReference type="GO" id="GO:0031177">
    <property type="term" value="F:phosphopantetheine binding"/>
    <property type="evidence" value="ECO:0007669"/>
    <property type="project" value="InterPro"/>
</dbReference>
<dbReference type="GO" id="GO:0006633">
    <property type="term" value="P:fatty acid biosynthetic process"/>
    <property type="evidence" value="ECO:0007669"/>
    <property type="project" value="TreeGrafter"/>
</dbReference>
<dbReference type="InterPro" id="IPR016035">
    <property type="entry name" value="Acyl_Trfase/lysoPLipase"/>
</dbReference>
<proteinExistence type="predicted"/>
<dbReference type="SMART" id="SM01294">
    <property type="entry name" value="PKS_PP_betabranch"/>
    <property type="match status" value="1"/>
</dbReference>
<keyword evidence="4" id="KW-0045">Antibiotic biosynthesis</keyword>
<evidence type="ECO:0000313" key="8">
    <source>
        <dbReference type="Proteomes" id="UP000301309"/>
    </source>
</evidence>
<dbReference type="InterPro" id="IPR001227">
    <property type="entry name" value="Ac_transferase_dom_sf"/>
</dbReference>
<dbReference type="AlphaFoldDB" id="A0A4D4LGE9"/>
<keyword evidence="1" id="KW-0596">Phosphopantetheine</keyword>
<dbReference type="PROSITE" id="PS00012">
    <property type="entry name" value="PHOSPHOPANTETHEINE"/>
    <property type="match status" value="1"/>
</dbReference>
<dbReference type="InterPro" id="IPR036291">
    <property type="entry name" value="NAD(P)-bd_dom_sf"/>
</dbReference>
<dbReference type="SUPFAM" id="SSF47336">
    <property type="entry name" value="ACP-like"/>
    <property type="match status" value="1"/>
</dbReference>
<keyword evidence="2" id="KW-0597">Phosphoprotein</keyword>
<dbReference type="InterPro" id="IPR009081">
    <property type="entry name" value="PP-bd_ACP"/>
</dbReference>
<dbReference type="InterPro" id="IPR057326">
    <property type="entry name" value="KR_dom"/>
</dbReference>
<dbReference type="PROSITE" id="PS50075">
    <property type="entry name" value="CARRIER"/>
    <property type="match status" value="1"/>
</dbReference>
<dbReference type="InterPro" id="IPR014043">
    <property type="entry name" value="Acyl_transferase_dom"/>
</dbReference>
<dbReference type="PANTHER" id="PTHR43775:SF51">
    <property type="entry name" value="INACTIVE PHENOLPHTHIOCEROL SYNTHESIS POLYKETIDE SYNTHASE TYPE I PKS1-RELATED"/>
    <property type="match status" value="1"/>
</dbReference>
<keyword evidence="3" id="KW-0808">Transferase</keyword>
<dbReference type="InterPro" id="IPR020806">
    <property type="entry name" value="PKS_PP-bd"/>
</dbReference>
<dbReference type="GO" id="GO:0004312">
    <property type="term" value="F:fatty acid synthase activity"/>
    <property type="evidence" value="ECO:0007669"/>
    <property type="project" value="TreeGrafter"/>
</dbReference>
<evidence type="ECO:0000256" key="3">
    <source>
        <dbReference type="ARBA" id="ARBA00022679"/>
    </source>
</evidence>
<dbReference type="GO" id="GO:0017000">
    <property type="term" value="P:antibiotic biosynthetic process"/>
    <property type="evidence" value="ECO:0007669"/>
    <property type="project" value="UniProtKB-KW"/>
</dbReference>
<comment type="caution">
    <text evidence="7">The sequence shown here is derived from an EMBL/GenBank/DDBJ whole genome shotgun (WGS) entry which is preliminary data.</text>
</comment>
<dbReference type="PANTHER" id="PTHR43775">
    <property type="entry name" value="FATTY ACID SYNTHASE"/>
    <property type="match status" value="1"/>
</dbReference>
<dbReference type="Pfam" id="PF08659">
    <property type="entry name" value="KR"/>
    <property type="match status" value="1"/>
</dbReference>
<dbReference type="EMBL" id="BJHW01000002">
    <property type="protein sequence ID" value="GDY60075.1"/>
    <property type="molecule type" value="Genomic_DNA"/>
</dbReference>
<dbReference type="FunFam" id="1.10.1200.10:FF:000007">
    <property type="entry name" value="Probable polyketide synthase pks17"/>
    <property type="match status" value="1"/>
</dbReference>
<feature type="domain" description="Carrier" evidence="6">
    <location>
        <begin position="663"/>
        <end position="738"/>
    </location>
</feature>
<dbReference type="Gene3D" id="3.30.70.3290">
    <property type="match status" value="1"/>
</dbReference>
<evidence type="ECO:0000256" key="1">
    <source>
        <dbReference type="ARBA" id="ARBA00022450"/>
    </source>
</evidence>
<dbReference type="SUPFAM" id="SSF51735">
    <property type="entry name" value="NAD(P)-binding Rossmann-fold domains"/>
    <property type="match status" value="2"/>
</dbReference>
<reference evidence="7 8" key="1">
    <citation type="journal article" date="2020" name="Int. J. Syst. Evol. Microbiol.">
        <title>Reclassification of Streptomyces castelarensis and Streptomyces sporoclivatus as later heterotypic synonyms of Streptomyces antimycoticus.</title>
        <authorList>
            <person name="Komaki H."/>
            <person name="Tamura T."/>
        </authorList>
    </citation>
    <scope>NUCLEOTIDE SEQUENCE [LARGE SCALE GENOMIC DNA]</scope>
    <source>
        <strain evidence="7 8">NBRC 13459</strain>
    </source>
</reference>
<gene>
    <name evidence="7" type="ORF">SVIO_106980</name>
</gene>
<sequence length="828" mass="87311">MRVSHAFHSPLMEPILEPFARVLEQVTWREPQIPVVSGTPGADVCDPSYWVRHVRDTVRYHDTVLKLRDHGAELFVEAGPSGTLSAMATAASGVWLPAMRAERDEPETLLTAVAGAHVHGSTVDWTTLLGTQSGNPVVSLPTYAFQRERFWPEASHQRAASVVDGLDAEFWEAVEREDASSVLPVLASLRQRQARSAVDRWRYRVGWSSLPERPGGQLGGAWAVLAAADAGDDLAAFLTEAGAEVMRVDLDQLDGSELSEAVSLAGAVVVAGEGRECAAQLLAVAQAWNSVPLWVLTRGAVSVGESDPVVNAWQGQVWGLGRVIGSEQPGGWAGLIDLPAGALDELLWQRCCSVLAGGDGENQVAVRPDGVYGMRLRRPHAELGQGWRPSGTVLVTGGTGALGARVSRWLVERGAEHLVLVSRRGADAPGASALAAELSAAGVGVQLAAGDAADRVAMAEVLAAIPEEFPLTAVVHTAGVLDDGVLGSLTPQRLEAVAGPKIDAVLALDELTADMGLQAFVLFSSAAALLGSPGQGNYAAANGFLDAYAQMRRAQGAPMVSVAWGAWAGAGLADSELVQSLHRRLGVRGMDPAVAVMALEHALGDGYVAVADVDWRGVAELGLGGRWLAELPEAKEAVAADAVHGDFPWLRDLRQALPGKGPSVVLSMVREQAAMVLGHSGAGKIDEGTAFRSLGFDSLTAVELRNRIATVTGLSLPAALVFDYPTPADLGEYLHTRLSGGDADAFGPSILDELSRLENSLSLLTAEYFDSQAADVGFHDEVSGRLKALMSTWHNLQGANGDGNVQDKLQHASDDDLFDFIDNRYGKA</sequence>
<evidence type="ECO:0000256" key="5">
    <source>
        <dbReference type="ARBA" id="ARBA00023268"/>
    </source>
</evidence>
<dbReference type="SUPFAM" id="SSF52151">
    <property type="entry name" value="FabD/lysophospholipase-like"/>
    <property type="match status" value="1"/>
</dbReference>